<protein>
    <submittedName>
        <fullName evidence="7">LysE family translocator</fullName>
    </submittedName>
</protein>
<evidence type="ECO:0000313" key="8">
    <source>
        <dbReference type="Proteomes" id="UP000665026"/>
    </source>
</evidence>
<dbReference type="PANTHER" id="PTHR30086">
    <property type="entry name" value="ARGININE EXPORTER PROTEIN ARGO"/>
    <property type="match status" value="1"/>
</dbReference>
<sequence>MTYEILTGLIGFAFVTSITPGPNNLMLMASGANFGFMRTIPHMLGIGIGFTVMVALVGFGLMQIFDLVPYSYEALTAASILYLLWLAWKFANAGEPETQGASANPMNFLQAAAFQWVNPKAWYMALSAITLYAPTRDITAVLLVALAFGAVNLPCVSSWTVLGQQMRRFLTNSVRLRLFNWTMALLLLASALPALFG</sequence>
<feature type="transmembrane region" description="Helical" evidence="6">
    <location>
        <begin position="44"/>
        <end position="65"/>
    </location>
</feature>
<dbReference type="Proteomes" id="UP000665026">
    <property type="component" value="Chromosome"/>
</dbReference>
<evidence type="ECO:0000256" key="1">
    <source>
        <dbReference type="ARBA" id="ARBA00004651"/>
    </source>
</evidence>
<evidence type="ECO:0000256" key="3">
    <source>
        <dbReference type="ARBA" id="ARBA00022692"/>
    </source>
</evidence>
<evidence type="ECO:0000256" key="4">
    <source>
        <dbReference type="ARBA" id="ARBA00022989"/>
    </source>
</evidence>
<dbReference type="RefSeq" id="WP_209358153.1">
    <property type="nucleotide sequence ID" value="NZ_CP060010.1"/>
</dbReference>
<keyword evidence="5 6" id="KW-0472">Membrane</keyword>
<evidence type="ECO:0000256" key="5">
    <source>
        <dbReference type="ARBA" id="ARBA00023136"/>
    </source>
</evidence>
<proteinExistence type="predicted"/>
<accession>A0A975ES84</accession>
<gene>
    <name evidence="7" type="ORF">HZ995_04390</name>
</gene>
<comment type="subcellular location">
    <subcellularLocation>
        <location evidence="1">Cell membrane</location>
        <topology evidence="1">Multi-pass membrane protein</topology>
    </subcellularLocation>
</comment>
<evidence type="ECO:0000256" key="6">
    <source>
        <dbReference type="SAM" id="Phobius"/>
    </source>
</evidence>
<dbReference type="KEGG" id="cact:HZ995_04390"/>
<name>A0A975ES84_9RHOB</name>
<dbReference type="PANTHER" id="PTHR30086:SF20">
    <property type="entry name" value="ARGININE EXPORTER PROTEIN ARGO-RELATED"/>
    <property type="match status" value="1"/>
</dbReference>
<evidence type="ECO:0000256" key="2">
    <source>
        <dbReference type="ARBA" id="ARBA00022475"/>
    </source>
</evidence>
<feature type="transmembrane region" description="Helical" evidence="6">
    <location>
        <begin position="174"/>
        <end position="196"/>
    </location>
</feature>
<evidence type="ECO:0000313" key="7">
    <source>
        <dbReference type="EMBL" id="QTN37442.1"/>
    </source>
</evidence>
<dbReference type="GO" id="GO:0005886">
    <property type="term" value="C:plasma membrane"/>
    <property type="evidence" value="ECO:0007669"/>
    <property type="project" value="UniProtKB-SubCell"/>
</dbReference>
<keyword evidence="3 6" id="KW-0812">Transmembrane</keyword>
<feature type="transmembrane region" description="Helical" evidence="6">
    <location>
        <begin position="140"/>
        <end position="162"/>
    </location>
</feature>
<keyword evidence="4 6" id="KW-1133">Transmembrane helix</keyword>
<dbReference type="GO" id="GO:0033228">
    <property type="term" value="P:cysteine export across plasma membrane"/>
    <property type="evidence" value="ECO:0007669"/>
    <property type="project" value="TreeGrafter"/>
</dbReference>
<dbReference type="AlphaFoldDB" id="A0A975ES84"/>
<dbReference type="GO" id="GO:0015171">
    <property type="term" value="F:amino acid transmembrane transporter activity"/>
    <property type="evidence" value="ECO:0007669"/>
    <property type="project" value="TreeGrafter"/>
</dbReference>
<keyword evidence="2" id="KW-1003">Cell membrane</keyword>
<dbReference type="InterPro" id="IPR001123">
    <property type="entry name" value="LeuE-type"/>
</dbReference>
<organism evidence="7 8">
    <name type="scientific">Cognatishimia activa</name>
    <dbReference type="NCBI Taxonomy" id="1715691"/>
    <lineage>
        <taxon>Bacteria</taxon>
        <taxon>Pseudomonadati</taxon>
        <taxon>Pseudomonadota</taxon>
        <taxon>Alphaproteobacteria</taxon>
        <taxon>Rhodobacterales</taxon>
        <taxon>Paracoccaceae</taxon>
        <taxon>Cognatishimia</taxon>
    </lineage>
</organism>
<dbReference type="Pfam" id="PF01810">
    <property type="entry name" value="LysE"/>
    <property type="match status" value="1"/>
</dbReference>
<reference evidence="7" key="1">
    <citation type="submission" date="2020-07" db="EMBL/GenBank/DDBJ databases">
        <title>Genome sequences of bacteria associated with the marine, planktonic diatom Thalassiosira profunda strain ECT2AJA-044.</title>
        <authorList>
            <person name="Gargas C.B."/>
            <person name="Roberts W.R."/>
            <person name="Alverson A.J."/>
        </authorList>
    </citation>
    <scope>NUCLEOTIDE SEQUENCE</scope>
    <source>
        <strain evidence="7">ECT2AJA-044</strain>
    </source>
</reference>
<dbReference type="EMBL" id="CP060010">
    <property type="protein sequence ID" value="QTN37442.1"/>
    <property type="molecule type" value="Genomic_DNA"/>
</dbReference>